<sequence>GAHVGLAVEVPGYPGALREEGRQLPGVGQGGLYLVVVSASAPSIPFEI</sequence>
<organism evidence="1">
    <name type="scientific">uncultured Rubrobacteraceae bacterium</name>
    <dbReference type="NCBI Taxonomy" id="349277"/>
    <lineage>
        <taxon>Bacteria</taxon>
        <taxon>Bacillati</taxon>
        <taxon>Actinomycetota</taxon>
        <taxon>Rubrobacteria</taxon>
        <taxon>Rubrobacterales</taxon>
        <taxon>Rubrobacteraceae</taxon>
        <taxon>environmental samples</taxon>
    </lineage>
</organism>
<accession>A0A6J4NKN1</accession>
<protein>
    <submittedName>
        <fullName evidence="1">Uncharacterized protein</fullName>
    </submittedName>
</protein>
<dbReference type="AlphaFoldDB" id="A0A6J4NKN1"/>
<feature type="non-terminal residue" evidence="1">
    <location>
        <position position="1"/>
    </location>
</feature>
<evidence type="ECO:0000313" key="1">
    <source>
        <dbReference type="EMBL" id="CAA9388465.1"/>
    </source>
</evidence>
<proteinExistence type="predicted"/>
<gene>
    <name evidence="1" type="ORF">AVDCRST_MAG01-01-375</name>
</gene>
<name>A0A6J4NKN1_9ACTN</name>
<reference evidence="1" key="1">
    <citation type="submission" date="2020-02" db="EMBL/GenBank/DDBJ databases">
        <authorList>
            <person name="Meier V. D."/>
        </authorList>
    </citation>
    <scope>NUCLEOTIDE SEQUENCE</scope>
    <source>
        <strain evidence="1">AVDCRST_MAG01</strain>
    </source>
</reference>
<feature type="non-terminal residue" evidence="1">
    <location>
        <position position="48"/>
    </location>
</feature>
<dbReference type="EMBL" id="CADCUW010000055">
    <property type="protein sequence ID" value="CAA9388465.1"/>
    <property type="molecule type" value="Genomic_DNA"/>
</dbReference>